<dbReference type="EMBL" id="JAXAVX010000011">
    <property type="protein sequence ID" value="MDX8153199.1"/>
    <property type="molecule type" value="Genomic_DNA"/>
</dbReference>
<keyword evidence="3" id="KW-1185">Reference proteome</keyword>
<evidence type="ECO:0000313" key="3">
    <source>
        <dbReference type="Proteomes" id="UP001277761"/>
    </source>
</evidence>
<dbReference type="RefSeq" id="WP_319955349.1">
    <property type="nucleotide sequence ID" value="NZ_JAXAVX010000011.1"/>
</dbReference>
<sequence>MTGGSLFGRELLIHLDEQQRSFERLQIALELQAQAIRERDVDGVLRQSGLIEVEGTFRGTVEARRQALLHRGAGLLGVDPGTVTLTDLCQLVEGPEANEAQERSDRLVELLEDVRRLHDVNRALLRQEIVFLEHLLSLSGRSFPSTYSAPRGARRRSSEAAEASLRALDLQA</sequence>
<accession>A0ABU4VQ51</accession>
<reference evidence="2 3" key="1">
    <citation type="submission" date="2023-11" db="EMBL/GenBank/DDBJ databases">
        <authorList>
            <person name="Xu M."/>
            <person name="Jiang T."/>
        </authorList>
    </citation>
    <scope>NUCLEOTIDE SEQUENCE [LARGE SCALE GENOMIC DNA]</scope>
    <source>
        <strain evidence="2 3">SD</strain>
    </source>
</reference>
<gene>
    <name evidence="2" type="primary">flgN</name>
    <name evidence="2" type="ORF">SK069_16495</name>
</gene>
<dbReference type="InterPro" id="IPR036679">
    <property type="entry name" value="FlgN-like_sf"/>
</dbReference>
<dbReference type="Proteomes" id="UP001277761">
    <property type="component" value="Unassembled WGS sequence"/>
</dbReference>
<comment type="caution">
    <text evidence="2">The sequence shown here is derived from an EMBL/GenBank/DDBJ whole genome shotgun (WGS) entry which is preliminary data.</text>
</comment>
<organism evidence="2 3">
    <name type="scientific">Patulibacter brassicae</name>
    <dbReference type="NCBI Taxonomy" id="1705717"/>
    <lineage>
        <taxon>Bacteria</taxon>
        <taxon>Bacillati</taxon>
        <taxon>Actinomycetota</taxon>
        <taxon>Thermoleophilia</taxon>
        <taxon>Solirubrobacterales</taxon>
        <taxon>Patulibacteraceae</taxon>
        <taxon>Patulibacter</taxon>
    </lineage>
</organism>
<keyword evidence="1" id="KW-1005">Bacterial flagellum biogenesis</keyword>
<keyword evidence="2" id="KW-0282">Flagellum</keyword>
<keyword evidence="2" id="KW-0969">Cilium</keyword>
<dbReference type="SUPFAM" id="SSF140566">
    <property type="entry name" value="FlgN-like"/>
    <property type="match status" value="1"/>
</dbReference>
<name>A0ABU4VQ51_9ACTN</name>
<keyword evidence="2" id="KW-0966">Cell projection</keyword>
<dbReference type="Gene3D" id="1.20.58.300">
    <property type="entry name" value="FlgN-like"/>
    <property type="match status" value="1"/>
</dbReference>
<dbReference type="InterPro" id="IPR007809">
    <property type="entry name" value="FlgN-like"/>
</dbReference>
<proteinExistence type="predicted"/>
<protein>
    <submittedName>
        <fullName evidence="2">Flagellar export chaperone FlgN</fullName>
    </submittedName>
</protein>
<dbReference type="Pfam" id="PF05130">
    <property type="entry name" value="FlgN"/>
    <property type="match status" value="1"/>
</dbReference>
<evidence type="ECO:0000313" key="2">
    <source>
        <dbReference type="EMBL" id="MDX8153199.1"/>
    </source>
</evidence>
<evidence type="ECO:0000256" key="1">
    <source>
        <dbReference type="ARBA" id="ARBA00022795"/>
    </source>
</evidence>